<gene>
    <name evidence="1" type="ORF">BGW38_000384</name>
</gene>
<comment type="caution">
    <text evidence="1">The sequence shown here is derived from an EMBL/GenBank/DDBJ whole genome shotgun (WGS) entry which is preliminary data.</text>
</comment>
<evidence type="ECO:0000313" key="1">
    <source>
        <dbReference type="EMBL" id="KAF9582306.1"/>
    </source>
</evidence>
<dbReference type="EMBL" id="JAABOA010001100">
    <property type="protein sequence ID" value="KAF9582306.1"/>
    <property type="molecule type" value="Genomic_DNA"/>
</dbReference>
<organism evidence="1 2">
    <name type="scientific">Lunasporangiospora selenospora</name>
    <dbReference type="NCBI Taxonomy" id="979761"/>
    <lineage>
        <taxon>Eukaryota</taxon>
        <taxon>Fungi</taxon>
        <taxon>Fungi incertae sedis</taxon>
        <taxon>Mucoromycota</taxon>
        <taxon>Mortierellomycotina</taxon>
        <taxon>Mortierellomycetes</taxon>
        <taxon>Mortierellales</taxon>
        <taxon>Mortierellaceae</taxon>
        <taxon>Lunasporangiospora</taxon>
    </lineage>
</organism>
<dbReference type="AlphaFoldDB" id="A0A9P6FX32"/>
<dbReference type="OrthoDB" id="2393824at2759"/>
<evidence type="ECO:0000313" key="2">
    <source>
        <dbReference type="Proteomes" id="UP000780801"/>
    </source>
</evidence>
<keyword evidence="2" id="KW-1185">Reference proteome</keyword>
<dbReference type="Proteomes" id="UP000780801">
    <property type="component" value="Unassembled WGS sequence"/>
</dbReference>
<name>A0A9P6FX32_9FUNG</name>
<accession>A0A9P6FX32</accession>
<proteinExistence type="predicted"/>
<protein>
    <submittedName>
        <fullName evidence="1">Uncharacterized protein</fullName>
    </submittedName>
</protein>
<reference evidence="1" key="1">
    <citation type="journal article" date="2020" name="Fungal Divers.">
        <title>Resolving the Mortierellaceae phylogeny through synthesis of multi-gene phylogenetics and phylogenomics.</title>
        <authorList>
            <person name="Vandepol N."/>
            <person name="Liber J."/>
            <person name="Desiro A."/>
            <person name="Na H."/>
            <person name="Kennedy M."/>
            <person name="Barry K."/>
            <person name="Grigoriev I.V."/>
            <person name="Miller A.N."/>
            <person name="O'Donnell K."/>
            <person name="Stajich J.E."/>
            <person name="Bonito G."/>
        </authorList>
    </citation>
    <scope>NUCLEOTIDE SEQUENCE</scope>
    <source>
        <strain evidence="1">KOD1015</strain>
    </source>
</reference>
<sequence>MTLVPNCRQTFSSARWATSKSVLTYLFKTMFNNLNERVLFELVLTAVIQSEILLVSDLLIGHRYPNFSAGSKLRLVVDEAQILSDRGSTRFRSSYLETDLRPILSPILYGFRNAGGPKS</sequence>